<dbReference type="PROSITE" id="PS50011">
    <property type="entry name" value="PROTEIN_KINASE_DOM"/>
    <property type="match status" value="1"/>
</dbReference>
<dbReference type="EC" id="2.7.11.1" evidence="1"/>
<comment type="catalytic activity">
    <reaction evidence="8">
        <text>L-seryl-[protein] + ATP = O-phospho-L-seryl-[protein] + ADP + H(+)</text>
        <dbReference type="Rhea" id="RHEA:17989"/>
        <dbReference type="Rhea" id="RHEA-COMP:9863"/>
        <dbReference type="Rhea" id="RHEA-COMP:11604"/>
        <dbReference type="ChEBI" id="CHEBI:15378"/>
        <dbReference type="ChEBI" id="CHEBI:29999"/>
        <dbReference type="ChEBI" id="CHEBI:30616"/>
        <dbReference type="ChEBI" id="CHEBI:83421"/>
        <dbReference type="ChEBI" id="CHEBI:456216"/>
        <dbReference type="EC" id="2.7.11.1"/>
    </reaction>
</comment>
<feature type="region of interest" description="Disordered" evidence="10">
    <location>
        <begin position="687"/>
        <end position="719"/>
    </location>
</feature>
<evidence type="ECO:0000256" key="6">
    <source>
        <dbReference type="ARBA" id="ARBA00022840"/>
    </source>
</evidence>
<keyword evidence="5" id="KW-0418">Kinase</keyword>
<dbReference type="PANTHER" id="PTHR24419">
    <property type="entry name" value="INTERLEUKIN-1 RECEPTOR-ASSOCIATED KINASE"/>
    <property type="match status" value="1"/>
</dbReference>
<dbReference type="Gene3D" id="3.30.200.20">
    <property type="entry name" value="Phosphorylase Kinase, domain 1"/>
    <property type="match status" value="1"/>
</dbReference>
<accession>A0A1B6MAT7</accession>
<keyword evidence="2" id="KW-0723">Serine/threonine-protein kinase</keyword>
<dbReference type="InterPro" id="IPR017441">
    <property type="entry name" value="Protein_kinase_ATP_BS"/>
</dbReference>
<evidence type="ECO:0000256" key="3">
    <source>
        <dbReference type="ARBA" id="ARBA00022679"/>
    </source>
</evidence>
<organism evidence="12">
    <name type="scientific">Graphocephala atropunctata</name>
    <dbReference type="NCBI Taxonomy" id="36148"/>
    <lineage>
        <taxon>Eukaryota</taxon>
        <taxon>Metazoa</taxon>
        <taxon>Ecdysozoa</taxon>
        <taxon>Arthropoda</taxon>
        <taxon>Hexapoda</taxon>
        <taxon>Insecta</taxon>
        <taxon>Pterygota</taxon>
        <taxon>Neoptera</taxon>
        <taxon>Paraneoptera</taxon>
        <taxon>Hemiptera</taxon>
        <taxon>Auchenorrhyncha</taxon>
        <taxon>Membracoidea</taxon>
        <taxon>Cicadellidae</taxon>
        <taxon>Cicadellinae</taxon>
        <taxon>Cicadellini</taxon>
        <taxon>Graphocephala</taxon>
    </lineage>
</organism>
<evidence type="ECO:0000256" key="5">
    <source>
        <dbReference type="ARBA" id="ARBA00022777"/>
    </source>
</evidence>
<feature type="compositionally biased region" description="Acidic residues" evidence="10">
    <location>
        <begin position="698"/>
        <end position="712"/>
    </location>
</feature>
<dbReference type="EMBL" id="GEBQ01006949">
    <property type="protein sequence ID" value="JAT33028.1"/>
    <property type="molecule type" value="Transcribed_RNA"/>
</dbReference>
<keyword evidence="3" id="KW-0808">Transferase</keyword>
<dbReference type="PROSITE" id="PS00107">
    <property type="entry name" value="PROTEIN_KINASE_ATP"/>
    <property type="match status" value="1"/>
</dbReference>
<dbReference type="InterPro" id="IPR024604">
    <property type="entry name" value="GSG2_C"/>
</dbReference>
<reference evidence="12" key="1">
    <citation type="submission" date="2015-11" db="EMBL/GenBank/DDBJ databases">
        <title>De novo transcriptome assembly of four potential Pierce s Disease insect vectors from Arizona vineyards.</title>
        <authorList>
            <person name="Tassone E.E."/>
        </authorList>
    </citation>
    <scope>NUCLEOTIDE SEQUENCE</scope>
</reference>
<gene>
    <name evidence="12" type="ORF">g.9778</name>
</gene>
<evidence type="ECO:0000259" key="11">
    <source>
        <dbReference type="PROSITE" id="PS50011"/>
    </source>
</evidence>
<dbReference type="Pfam" id="PF12330">
    <property type="entry name" value="Haspin_kinase"/>
    <property type="match status" value="1"/>
</dbReference>
<dbReference type="GO" id="GO:0000278">
    <property type="term" value="P:mitotic cell cycle"/>
    <property type="evidence" value="ECO:0007669"/>
    <property type="project" value="TreeGrafter"/>
</dbReference>
<dbReference type="GO" id="GO:0035556">
    <property type="term" value="P:intracellular signal transduction"/>
    <property type="evidence" value="ECO:0007669"/>
    <property type="project" value="TreeGrafter"/>
</dbReference>
<evidence type="ECO:0000256" key="2">
    <source>
        <dbReference type="ARBA" id="ARBA00022527"/>
    </source>
</evidence>
<name>A0A1B6MAT7_9HEMI</name>
<evidence type="ECO:0000256" key="1">
    <source>
        <dbReference type="ARBA" id="ARBA00012513"/>
    </source>
</evidence>
<dbReference type="GO" id="GO:0005634">
    <property type="term" value="C:nucleus"/>
    <property type="evidence" value="ECO:0007669"/>
    <property type="project" value="TreeGrafter"/>
</dbReference>
<evidence type="ECO:0000256" key="4">
    <source>
        <dbReference type="ARBA" id="ARBA00022741"/>
    </source>
</evidence>
<evidence type="ECO:0000256" key="7">
    <source>
        <dbReference type="ARBA" id="ARBA00047899"/>
    </source>
</evidence>
<sequence>MVKPPYKTYGKNKPKLKPVNSNVLNLHFHVTNNYVTNYFLCKSESSGDEFDKLLKGTAIDRNSSKTPVSRSTSIVRKEQFWPRQDTASFYNSDATPESSSLSSAGLFKDSCKDAFDLYSLSNIPSPPSYTRCKKKLVKVKIHKNKRNKVFKRKMTKVIKASPKALERPSPMMQLVSGNSSTPIDPCLKVERQWFETHMSPIIATYPVNGSECRYSTDVLGNEAAQERGSVAKPKQSFSLSALVEGLGKLELVTPCAKTKRKPRTIGVWEKELSVETPPPNERIQENTNSVKYTKRKTLHSGTNEPKKNEESSFNNERSYECQWASVNNEKIHEFQEARVNYERVNESPQASVNYEIINEFQERFLSGTCSNSAVINSRKQTRSKLTVDSQTQQDLTEGCYEENEQLEQEKSIKDETHEFIDSRNQQVKTSESFVCEASTSFSSISKCKIKDLVQEATPVKVEGAYNMDQSSCVFKPDEGSSQKDFVPLKTNNSFSTKIKEDNSEPASIRVLRSSVLPLSDQPQAPSDRFSFKKPNISLLPGKAWRRSLLQQKQCSGESRRCTIGPALISKLIKDAPNINQSLVNSLFSNNTTAKREDIDKGNNTTTFEASSNFSIFNNSEIFNRVSIRPRRRMERANLFCPDRQFMHNISEEASNPAAGEALVGCGHDASIVSVLEEREDSIHSLVDDHRSNSPEMTFSEEESEIESPEQEEVNPMTSEVSEALTKLDVSMFLDSSKKSSSEKTFNKDSQRNVDDSFGTANQFEQTSVFETPPILRMNANALSTITKRRKKSFTKESFRDFNLFEDEKDSSDEEYFQGEGTAWGMEDLAPAPSIALILTLCGVDSPVPFVEVFPDRLVAGGKKIGEGVFGEVFLINRTQSEQSVIKIIPVEGKKLVNGVPQKCFEEVLPELIISEALTSLRTNPDYCTTGFCELKNKFCLQGEYPKTFKDMWCEYDRLKKSENDNVEMFDGDQLYIALELANAGDALETYCLPSAKQSYSIFLQVVFTLAVAESELLFEHRDLHYGNILVKKTSDKYTDFVHNKIGIKVPTIGYKATIIDFTLSRITYKEEALFLDLANDPEQFEGQGDYQFDIYRFMRDDLNNDWSLHAPVTNLRWLHYLADKLVTRVKYKNKDSRQHKEFLKSLRNLKSMLEDFSSASELAEYFSQTYEDTMKFIKVDW</sequence>
<feature type="domain" description="Protein kinase" evidence="11">
    <location>
        <begin position="858"/>
        <end position="1181"/>
    </location>
</feature>
<comment type="catalytic activity">
    <reaction evidence="7">
        <text>L-threonyl-[protein] + ATP = O-phospho-L-threonyl-[protein] + ADP + H(+)</text>
        <dbReference type="Rhea" id="RHEA:46608"/>
        <dbReference type="Rhea" id="RHEA-COMP:11060"/>
        <dbReference type="Rhea" id="RHEA-COMP:11605"/>
        <dbReference type="ChEBI" id="CHEBI:15378"/>
        <dbReference type="ChEBI" id="CHEBI:30013"/>
        <dbReference type="ChEBI" id="CHEBI:30616"/>
        <dbReference type="ChEBI" id="CHEBI:61977"/>
        <dbReference type="ChEBI" id="CHEBI:456216"/>
        <dbReference type="EC" id="2.7.11.1"/>
    </reaction>
</comment>
<dbReference type="InterPro" id="IPR000719">
    <property type="entry name" value="Prot_kinase_dom"/>
</dbReference>
<dbReference type="GO" id="GO:0005524">
    <property type="term" value="F:ATP binding"/>
    <property type="evidence" value="ECO:0007669"/>
    <property type="project" value="UniProtKB-UniRule"/>
</dbReference>
<dbReference type="Gene3D" id="1.10.510.10">
    <property type="entry name" value="Transferase(Phosphotransferase) domain 1"/>
    <property type="match status" value="1"/>
</dbReference>
<keyword evidence="6 9" id="KW-0067">ATP-binding</keyword>
<evidence type="ECO:0000256" key="8">
    <source>
        <dbReference type="ARBA" id="ARBA00048679"/>
    </source>
</evidence>
<evidence type="ECO:0000256" key="10">
    <source>
        <dbReference type="SAM" id="MobiDB-lite"/>
    </source>
</evidence>
<keyword evidence="4 9" id="KW-0547">Nucleotide-binding</keyword>
<feature type="region of interest" description="Disordered" evidence="10">
    <location>
        <begin position="273"/>
        <end position="314"/>
    </location>
</feature>
<dbReference type="SUPFAM" id="SSF56112">
    <property type="entry name" value="Protein kinase-like (PK-like)"/>
    <property type="match status" value="1"/>
</dbReference>
<dbReference type="InterPro" id="IPR011009">
    <property type="entry name" value="Kinase-like_dom_sf"/>
</dbReference>
<dbReference type="GO" id="GO:0072354">
    <property type="term" value="F:histone H3T3 kinase activity"/>
    <property type="evidence" value="ECO:0007669"/>
    <property type="project" value="TreeGrafter"/>
</dbReference>
<dbReference type="SMART" id="SM01331">
    <property type="entry name" value="DUF3635"/>
    <property type="match status" value="1"/>
</dbReference>
<dbReference type="PANTHER" id="PTHR24419:SF18">
    <property type="entry name" value="SERINE_THREONINE-PROTEIN KINASE HASPIN"/>
    <property type="match status" value="1"/>
</dbReference>
<proteinExistence type="predicted"/>
<evidence type="ECO:0000313" key="12">
    <source>
        <dbReference type="EMBL" id="JAT33028.1"/>
    </source>
</evidence>
<dbReference type="GO" id="GO:0005737">
    <property type="term" value="C:cytoplasm"/>
    <property type="evidence" value="ECO:0007669"/>
    <property type="project" value="TreeGrafter"/>
</dbReference>
<evidence type="ECO:0000256" key="9">
    <source>
        <dbReference type="PROSITE-ProRule" id="PRU10141"/>
    </source>
</evidence>
<dbReference type="AlphaFoldDB" id="A0A1B6MAT7"/>
<feature type="binding site" evidence="9">
    <location>
        <position position="886"/>
    </location>
    <ligand>
        <name>ATP</name>
        <dbReference type="ChEBI" id="CHEBI:30616"/>
    </ligand>
</feature>
<protein>
    <recommendedName>
        <fullName evidence="1">non-specific serine/threonine protein kinase</fullName>
        <ecNumber evidence="1">2.7.11.1</ecNumber>
    </recommendedName>
</protein>